<dbReference type="EMBL" id="UZAJ01002004">
    <property type="protein sequence ID" value="VDO35411.1"/>
    <property type="molecule type" value="Genomic_DNA"/>
</dbReference>
<protein>
    <submittedName>
        <fullName evidence="3">Secreted protein</fullName>
    </submittedName>
</protein>
<dbReference type="AlphaFoldDB" id="A0A183H6M5"/>
<sequence>MYLSVYLSVSSYTCLSNCLKVCLSSMCVSVVETSESNFIGSIHPAILNCTQQFHLQLLRQSV</sequence>
<reference evidence="1 2" key="2">
    <citation type="submission" date="2018-11" db="EMBL/GenBank/DDBJ databases">
        <authorList>
            <consortium name="Pathogen Informatics"/>
        </authorList>
    </citation>
    <scope>NUCLEOTIDE SEQUENCE [LARGE SCALE GENOMIC DNA]</scope>
</reference>
<name>A0A183H6M5_9BILA</name>
<organism evidence="3">
    <name type="scientific">Onchocerca flexuosa</name>
    <dbReference type="NCBI Taxonomy" id="387005"/>
    <lineage>
        <taxon>Eukaryota</taxon>
        <taxon>Metazoa</taxon>
        <taxon>Ecdysozoa</taxon>
        <taxon>Nematoda</taxon>
        <taxon>Chromadorea</taxon>
        <taxon>Rhabditida</taxon>
        <taxon>Spirurina</taxon>
        <taxon>Spiruromorpha</taxon>
        <taxon>Filarioidea</taxon>
        <taxon>Onchocercidae</taxon>
        <taxon>Onchocerca</taxon>
    </lineage>
</organism>
<keyword evidence="2" id="KW-1185">Reference proteome</keyword>
<evidence type="ECO:0000313" key="3">
    <source>
        <dbReference type="WBParaSite" id="OFLC_0000313601-mRNA-1"/>
    </source>
</evidence>
<dbReference type="Proteomes" id="UP000267606">
    <property type="component" value="Unassembled WGS sequence"/>
</dbReference>
<evidence type="ECO:0000313" key="2">
    <source>
        <dbReference type="Proteomes" id="UP000267606"/>
    </source>
</evidence>
<evidence type="ECO:0000313" key="1">
    <source>
        <dbReference type="EMBL" id="VDO35411.1"/>
    </source>
</evidence>
<gene>
    <name evidence="1" type="ORF">OFLC_LOCUS3137</name>
</gene>
<proteinExistence type="predicted"/>
<dbReference type="WBParaSite" id="OFLC_0000313601-mRNA-1">
    <property type="protein sequence ID" value="OFLC_0000313601-mRNA-1"/>
    <property type="gene ID" value="OFLC_0000313601"/>
</dbReference>
<reference evidence="3" key="1">
    <citation type="submission" date="2016-06" db="UniProtKB">
        <authorList>
            <consortium name="WormBaseParasite"/>
        </authorList>
    </citation>
    <scope>IDENTIFICATION</scope>
</reference>
<accession>A0A183H6M5</accession>